<dbReference type="Pfam" id="PF13083">
    <property type="entry name" value="KH_KhpA-B"/>
    <property type="match status" value="1"/>
</dbReference>
<evidence type="ECO:0000256" key="2">
    <source>
        <dbReference type="ARBA" id="ARBA00022884"/>
    </source>
</evidence>
<dbReference type="Gene3D" id="3.30.1370.50">
    <property type="entry name" value="R3H-like domain"/>
    <property type="match status" value="1"/>
</dbReference>
<reference evidence="9 10" key="1">
    <citation type="submission" date="2012-05" db="EMBL/GenBank/DDBJ databases">
        <title>Genomic Sequence of Streptococcus mitis SPAR10.</title>
        <authorList>
            <person name="Chancey S."/>
            <person name="Kumar N."/>
            <person name="Sengamalay N."/>
            <person name="Matthews C."/>
            <person name="Hine E."/>
            <person name="Pallavajjal A."/>
            <person name="Abolude O."/>
            <person name="Daugherty S.C."/>
            <person name="Parankush S.P."/>
            <person name="Sadzewicz L."/>
            <person name="Tallon L.J."/>
            <person name="Farley M.M."/>
            <person name="Baughman W."/>
            <person name="McGee L."/>
            <person name="Stephens D.S."/>
            <person name="Tettelin H."/>
        </authorList>
    </citation>
    <scope>NUCLEOTIDE SEQUENCE [LARGE SCALE GENOMIC DNA]</scope>
    <source>
        <strain evidence="9 10">SPAR10</strain>
    </source>
</reference>
<dbReference type="Proteomes" id="UP000010312">
    <property type="component" value="Unassembled WGS sequence"/>
</dbReference>
<dbReference type="OrthoDB" id="9794483at2"/>
<evidence type="ECO:0000256" key="4">
    <source>
        <dbReference type="ARBA" id="ARBA00023186"/>
    </source>
</evidence>
<comment type="domain">
    <text evidence="6">Has an N-terminal Jag-N domain and 2 RNA-binding domains (KH and R3H).</text>
</comment>
<proteinExistence type="inferred from homology"/>
<dbReference type="PROSITE" id="PS51061">
    <property type="entry name" value="R3H"/>
    <property type="match status" value="1"/>
</dbReference>
<dbReference type="GO" id="GO:0009252">
    <property type="term" value="P:peptidoglycan biosynthetic process"/>
    <property type="evidence" value="ECO:0007669"/>
    <property type="project" value="UniProtKB-UniRule"/>
</dbReference>
<dbReference type="AlphaFoldDB" id="J0YL11"/>
<dbReference type="PATRIC" id="fig|1159208.3.peg.439"/>
<dbReference type="GO" id="GO:0005737">
    <property type="term" value="C:cytoplasm"/>
    <property type="evidence" value="ECO:0007669"/>
    <property type="project" value="UniProtKB-SubCell"/>
</dbReference>
<dbReference type="InterPro" id="IPR032782">
    <property type="entry name" value="KhpB_N"/>
</dbReference>
<dbReference type="SMART" id="SM00393">
    <property type="entry name" value="R3H"/>
    <property type="match status" value="1"/>
</dbReference>
<comment type="subunit">
    <text evidence="6">Forms a complex with KhpA.</text>
</comment>
<dbReference type="InterPro" id="IPR038247">
    <property type="entry name" value="Jag_N_dom_sf"/>
</dbReference>
<gene>
    <name evidence="9" type="primary">jag</name>
    <name evidence="6" type="synonym">eloR</name>
    <name evidence="6" type="synonym">khpB</name>
    <name evidence="9" type="ORF">SPAR10_0455</name>
</gene>
<dbReference type="Pfam" id="PF14804">
    <property type="entry name" value="Jag_N"/>
    <property type="match status" value="1"/>
</dbReference>
<dbReference type="Gene3D" id="3.30.300.20">
    <property type="match status" value="1"/>
</dbReference>
<accession>J0YL11</accession>
<dbReference type="HAMAP" id="MF_00867">
    <property type="entry name" value="KhpB"/>
    <property type="match status" value="1"/>
</dbReference>
<comment type="function">
    <text evidence="6">A probable RNA chaperone. Forms a complex with KhpA which binds to cellular RNA and controls its expression. Plays a role in peptidoglycan (PG) homeostasis and cell length regulation.</text>
</comment>
<keyword evidence="3 6" id="KW-0133">Cell shape</keyword>
<dbReference type="InterPro" id="IPR039247">
    <property type="entry name" value="KhpB"/>
</dbReference>
<protein>
    <recommendedName>
        <fullName evidence="6">RNA-binding protein KhpB</fullName>
    </recommendedName>
    <alternativeName>
        <fullName evidence="6">RNA-binding protein EloR</fullName>
    </alternativeName>
</protein>
<dbReference type="InterPro" id="IPR034079">
    <property type="entry name" value="R3H_KhpB"/>
</dbReference>
<evidence type="ECO:0000259" key="8">
    <source>
        <dbReference type="PROSITE" id="PS51061"/>
    </source>
</evidence>
<comment type="similarity">
    <text evidence="6">Belongs to the KhpB RNA-binding protein family.</text>
</comment>
<sequence length="318" mass="35773">MVLFTGSTVEEAIQKGLNELNIPRMKAHIKVVSREKKGFFGLFGKKPAQVDIEAISETTVVKANQQAIKGVPKEINDQNDPVKTVSEATVDLGHVVAAIKKIEEEGQEISEEVKAEILKNDKEASTILEETGHIEVLKELQPEETQDEVEPEKGSDLENLGLKVEPTYDTEKVVEEVTNYVQAIIDDMDVEGTISSTSNRRSINMQIDTNEPGRIIGYHGKVLKSLQLLAQNYLYNRYSKTFYITINVNDYVEHRAEVLQSYAQKLATRVLEEGRSQMTDPMSSSERKIIHRIISRMEGVTSYSEGDEPNRYVVVDTE</sequence>
<keyword evidence="9" id="KW-0378">Hydrolase</keyword>
<dbReference type="InterPro" id="IPR038008">
    <property type="entry name" value="Jag_KH"/>
</dbReference>
<dbReference type="PANTHER" id="PTHR35800:SF1">
    <property type="entry name" value="RNA-BINDING PROTEIN KHPB"/>
    <property type="match status" value="1"/>
</dbReference>
<feature type="region of interest" description="Jag_N domain" evidence="6">
    <location>
        <begin position="3"/>
        <end position="53"/>
    </location>
</feature>
<keyword evidence="1 6" id="KW-0963">Cytoplasm</keyword>
<dbReference type="InterPro" id="IPR036867">
    <property type="entry name" value="R3H_dom_sf"/>
</dbReference>
<dbReference type="CDD" id="cd02414">
    <property type="entry name" value="KH-II_Jag"/>
    <property type="match status" value="1"/>
</dbReference>
<comment type="caution">
    <text evidence="9">The sequence shown here is derived from an EMBL/GenBank/DDBJ whole genome shotgun (WGS) entry which is preliminary data.</text>
</comment>
<evidence type="ECO:0000256" key="3">
    <source>
        <dbReference type="ARBA" id="ARBA00022960"/>
    </source>
</evidence>
<dbReference type="Gene3D" id="3.30.30.80">
    <property type="entry name" value="probable RNA-binding protein from clostridium symbiosum atcc 14940"/>
    <property type="match status" value="1"/>
</dbReference>
<evidence type="ECO:0000256" key="5">
    <source>
        <dbReference type="ARBA" id="ARBA00023316"/>
    </source>
</evidence>
<evidence type="ECO:0000256" key="1">
    <source>
        <dbReference type="ARBA" id="ARBA00022490"/>
    </source>
</evidence>
<dbReference type="RefSeq" id="WP_004251133.1">
    <property type="nucleotide sequence ID" value="NZ_ALCH01000002.1"/>
</dbReference>
<dbReference type="SUPFAM" id="SSF82708">
    <property type="entry name" value="R3H domain"/>
    <property type="match status" value="1"/>
</dbReference>
<organism evidence="9 10">
    <name type="scientific">Streptococcus infantis SPAR10</name>
    <dbReference type="NCBI Taxonomy" id="1159208"/>
    <lineage>
        <taxon>Bacteria</taxon>
        <taxon>Bacillati</taxon>
        <taxon>Bacillota</taxon>
        <taxon>Bacilli</taxon>
        <taxon>Lactobacillales</taxon>
        <taxon>Streptococcaceae</taxon>
        <taxon>Streptococcus</taxon>
    </lineage>
</organism>
<evidence type="ECO:0000313" key="10">
    <source>
        <dbReference type="Proteomes" id="UP000010312"/>
    </source>
</evidence>
<dbReference type="PANTHER" id="PTHR35800">
    <property type="entry name" value="PROTEIN JAG"/>
    <property type="match status" value="1"/>
</dbReference>
<evidence type="ECO:0000256" key="6">
    <source>
        <dbReference type="HAMAP-Rule" id="MF_00867"/>
    </source>
</evidence>
<feature type="domain" description="R3H" evidence="8">
    <location>
        <begin position="253"/>
        <end position="318"/>
    </location>
</feature>
<dbReference type="EMBL" id="ALCH01000002">
    <property type="protein sequence ID" value="EJG88116.1"/>
    <property type="molecule type" value="Genomic_DNA"/>
</dbReference>
<dbReference type="GO" id="GO:0071555">
    <property type="term" value="P:cell wall organization"/>
    <property type="evidence" value="ECO:0007669"/>
    <property type="project" value="UniProtKB-KW"/>
</dbReference>
<dbReference type="GO" id="GO:0016787">
    <property type="term" value="F:hydrolase activity"/>
    <property type="evidence" value="ECO:0007669"/>
    <property type="project" value="UniProtKB-KW"/>
</dbReference>
<dbReference type="InterPro" id="IPR001374">
    <property type="entry name" value="R3H_dom"/>
</dbReference>
<dbReference type="InterPro" id="IPR015946">
    <property type="entry name" value="KH_dom-like_a/b"/>
</dbReference>
<comment type="subcellular location">
    <subcellularLocation>
        <location evidence="6">Cytoplasm</location>
    </subcellularLocation>
</comment>
<dbReference type="GO" id="GO:0008360">
    <property type="term" value="P:regulation of cell shape"/>
    <property type="evidence" value="ECO:0007669"/>
    <property type="project" value="UniProtKB-KW"/>
</dbReference>
<dbReference type="SMART" id="SM01245">
    <property type="entry name" value="Jag_N"/>
    <property type="match status" value="1"/>
</dbReference>
<dbReference type="NCBIfam" id="NF041568">
    <property type="entry name" value="Jag_EloR"/>
    <property type="match status" value="1"/>
</dbReference>
<dbReference type="Pfam" id="PF01424">
    <property type="entry name" value="R3H"/>
    <property type="match status" value="1"/>
</dbReference>
<dbReference type="CDD" id="cd02644">
    <property type="entry name" value="R3H_jag"/>
    <property type="match status" value="1"/>
</dbReference>
<evidence type="ECO:0000256" key="7">
    <source>
        <dbReference type="SAM" id="MobiDB-lite"/>
    </source>
</evidence>
<keyword evidence="2 6" id="KW-0694">RNA-binding</keyword>
<dbReference type="GO" id="GO:0003723">
    <property type="term" value="F:RNA binding"/>
    <property type="evidence" value="ECO:0007669"/>
    <property type="project" value="UniProtKB-UniRule"/>
</dbReference>
<keyword evidence="4 6" id="KW-0143">Chaperone</keyword>
<evidence type="ECO:0000313" key="9">
    <source>
        <dbReference type="EMBL" id="EJG88116.1"/>
    </source>
</evidence>
<feature type="region of interest" description="Disordered" evidence="7">
    <location>
        <begin position="139"/>
        <end position="161"/>
    </location>
</feature>
<keyword evidence="5 6" id="KW-0961">Cell wall biogenesis/degradation</keyword>
<name>J0YL11_9STRE</name>